<keyword evidence="2" id="KW-0808">Transferase</keyword>
<feature type="compositionally biased region" description="Low complexity" evidence="4">
    <location>
        <begin position="472"/>
        <end position="484"/>
    </location>
</feature>
<comment type="caution">
    <text evidence="5">The sequence shown here is derived from an EMBL/GenBank/DDBJ whole genome shotgun (WGS) entry which is preliminary data.</text>
</comment>
<evidence type="ECO:0000256" key="2">
    <source>
        <dbReference type="ARBA" id="ARBA00022679"/>
    </source>
</evidence>
<keyword evidence="1" id="KW-0489">Methyltransferase</keyword>
<feature type="region of interest" description="Disordered" evidence="4">
    <location>
        <begin position="472"/>
        <end position="495"/>
    </location>
</feature>
<protein>
    <recommendedName>
        <fullName evidence="7">DNA (cytosine-5-)-methyltransferase</fullName>
    </recommendedName>
</protein>
<dbReference type="Proteomes" id="UP001189429">
    <property type="component" value="Unassembled WGS sequence"/>
</dbReference>
<evidence type="ECO:0000256" key="1">
    <source>
        <dbReference type="ARBA" id="ARBA00022603"/>
    </source>
</evidence>
<dbReference type="SUPFAM" id="SSF53335">
    <property type="entry name" value="S-adenosyl-L-methionine-dependent methyltransferases"/>
    <property type="match status" value="1"/>
</dbReference>
<accession>A0ABN9XHF1</accession>
<feature type="region of interest" description="Disordered" evidence="4">
    <location>
        <begin position="125"/>
        <end position="181"/>
    </location>
</feature>
<dbReference type="Gene3D" id="1.10.443.10">
    <property type="entry name" value="Intergrase catalytic core"/>
    <property type="match status" value="1"/>
</dbReference>
<dbReference type="InterPro" id="IPR001525">
    <property type="entry name" value="C5_MeTfrase"/>
</dbReference>
<dbReference type="InterPro" id="IPR011010">
    <property type="entry name" value="DNA_brk_join_enz"/>
</dbReference>
<dbReference type="InterPro" id="IPR013762">
    <property type="entry name" value="Integrase-like_cat_sf"/>
</dbReference>
<feature type="region of interest" description="Disordered" evidence="4">
    <location>
        <begin position="1934"/>
        <end position="1958"/>
    </location>
</feature>
<dbReference type="InterPro" id="IPR029063">
    <property type="entry name" value="SAM-dependent_MTases_sf"/>
</dbReference>
<organism evidence="5 6">
    <name type="scientific">Prorocentrum cordatum</name>
    <dbReference type="NCBI Taxonomy" id="2364126"/>
    <lineage>
        <taxon>Eukaryota</taxon>
        <taxon>Sar</taxon>
        <taxon>Alveolata</taxon>
        <taxon>Dinophyceae</taxon>
        <taxon>Prorocentrales</taxon>
        <taxon>Prorocentraceae</taxon>
        <taxon>Prorocentrum</taxon>
    </lineage>
</organism>
<sequence>MAEPGAWPLPRGAWLDASLNGTITTTVSVPPGTLILAQVVDAGGRPQGTELLQVEVAYAPGPLGRFVKAAHVGASDEYFSWYAQHPNVEGGRPGNTVFHLCACGASGCAAPTPRGTVVEHLDIWRAAPPGEGPPAGEPEEPLDDAEPPAKRPRREPGGVGGTATPRLGGSLADGGGSPLDAELAGLEDVAADPGLEDRLARLGSRGGPRGKQQRDPLNASRPGGPVRDRLSAAVAARAAEAGAAAAGKPAASGARTRLASALAAALLGPGEEEGDEAGDSDLERGALGESFQGVGIKRDLFRQIARRRPGALLENGLAHLRGQFTRQLRVADGDPLAPCVTQFLDTVFFVAHPPRTLPPEEVRSLRSLGLALDGILKGDVVETGDLLMQEFKARTMAIRDGHWRTARWLTLVPQEQPPSGATIDEETAAEKVEARELKVAELRRKLQDRRPCGYWQAESQRAEPQPRLKLRAGAALQQPQQRRAASGRSWKDLKGTFPRREGETRAQWKSRMLVVRRWRQLLASSCTGAATKFELALIMHEASHGAPGDVGRFIRRMRVPPDPTESFTRLREVLPLPVPDAPVFSQLRAARYAGQQLAADKVDQATAEAWVQLVVFSLNYQYTGHMQAPTVPPVQSSASQVNALGIIRQACDYFARGADTTVDLPAWGELISSKDVTYGGEEVARALPLTLGGVMPGLPAKGVAASARAIDIADARVGSWLADPGLALLPRAEWPEEVPRASIQVKSKQEWHDIGAKLVELGLAAPIAEERIFKVGNRKVLAGAFGVQKSGTPTPGCPWVQRLIINMVPANSYQRIVRDDVGTLSASPSWVAIPLPEGHMLLWSSDDQASAFYCYELPEAWQPYMTLADAIPNERIGVSGPGKTHIALRVIPMGWVNAVTVFQRCHRRLGFSMRPLGAGFAPSMEWRKDRPLPFKSKELEQKWVQYYIDDWDHGEIVPERLIAELRGTVGAVQEEQRQAYRRSGIQVADGKAKHRALILERMGAGLDGLEGRVGVTVEKLHALLGFTLWGMGQSAMSSQAVLMILGRCVRAAEFRRPFMGYLNAVWAAGRWQQPQAVPLDMCDELLSFMMALPLAFTDLRAQIDPCVIATDASERAGGICHAVGLTEAGIACAMEGASVVSLRPGAISYPVEGVRWRPRVVIVELFCGAAAAAVAASRLPFTIVAHLSSEVDPAARRLVRRRWAGVVELGDIERIDGERFRRMLENYKRDADWVLITAGSPCQDLAGLNAVGSGLEGARSRLFLRVPELIGVAEEVFPRRVVWFVENVFSMTLESRAQFTKILKVTPVLLDAKHFTRVSRPRLYWCSWAVCSHLPPGCLAEVKGAGGEAHTRIDVTIERLPFKAVLHEGWSLLDGNTDLPCFTRPIIRKHPPLRPVGIERATEQARSRWASDGYRYQVNNYEGGVLIWDAARERSRLPDPEERGALMGFDRLYFQGALKDSVPESERAVVMESLIGNTFCVQVVAFILGTWLAQIKSVKAPVAGQQCLEIGACEANWNVVPDFQQPGLRDSVLERSLIVEFLRIADRGGFLWQRPAHISALELESAVAGARWRCRAVANHRCRYLHILDAQAIAAVSTKGRSSALALQPALRRLNALHLATGGCPIYGYCDADDMPADTPSRWPLREVMISPLSLQRYTDAVNEVVDFWVEEGRSPCAPAQVDTDLAAFIEKRWSEHGSLFDINNAIAGVSHFFLPVRGHLRESWRLARTWQRQEPAGRALPIGPLIAAAFAGALAATGHLGAAAVLAAGYDTYMRTGEMASLVWNDVQLCPARASAVLLLRGTKSQHQTGAKEFVLVRSTVAYKLLARAKAAAAPEEACFGMEPGAFHRLFSQVKELLGFGSAKLTLCSWRRGGASADFKSHGSMEQTLLRGRWASVRAARLCVQDAVAEATQLNLSELQLARCRHWRPASVPRRADRGPSPFTTLFGPGSAAWEGSRRDPMSLVYRRGPSATERRDRGDQRIYDRYFSRAGIPPWSLRLPEGHGGS</sequence>
<reference evidence="5" key="1">
    <citation type="submission" date="2023-10" db="EMBL/GenBank/DDBJ databases">
        <authorList>
            <person name="Chen Y."/>
            <person name="Shah S."/>
            <person name="Dougan E. K."/>
            <person name="Thang M."/>
            <person name="Chan C."/>
        </authorList>
    </citation>
    <scope>NUCLEOTIDE SEQUENCE [LARGE SCALE GENOMIC DNA]</scope>
</reference>
<keyword evidence="3" id="KW-0233">DNA recombination</keyword>
<evidence type="ECO:0000256" key="4">
    <source>
        <dbReference type="SAM" id="MobiDB-lite"/>
    </source>
</evidence>
<dbReference type="Gene3D" id="3.40.50.150">
    <property type="entry name" value="Vaccinia Virus protein VP39"/>
    <property type="match status" value="1"/>
</dbReference>
<evidence type="ECO:0008006" key="7">
    <source>
        <dbReference type="Google" id="ProtNLM"/>
    </source>
</evidence>
<proteinExistence type="predicted"/>
<evidence type="ECO:0000313" key="5">
    <source>
        <dbReference type="EMBL" id="CAK0899162.1"/>
    </source>
</evidence>
<dbReference type="Pfam" id="PF00145">
    <property type="entry name" value="DNA_methylase"/>
    <property type="match status" value="1"/>
</dbReference>
<dbReference type="SUPFAM" id="SSF56349">
    <property type="entry name" value="DNA breaking-rejoining enzymes"/>
    <property type="match status" value="1"/>
</dbReference>
<gene>
    <name evidence="5" type="ORF">PCOR1329_LOCUS76743</name>
</gene>
<evidence type="ECO:0000256" key="3">
    <source>
        <dbReference type="ARBA" id="ARBA00023172"/>
    </source>
</evidence>
<name>A0ABN9XHF1_9DINO</name>
<feature type="region of interest" description="Disordered" evidence="4">
    <location>
        <begin position="199"/>
        <end position="229"/>
    </location>
</feature>
<feature type="compositionally biased region" description="Acidic residues" evidence="4">
    <location>
        <begin position="137"/>
        <end position="146"/>
    </location>
</feature>
<evidence type="ECO:0000313" key="6">
    <source>
        <dbReference type="Proteomes" id="UP001189429"/>
    </source>
</evidence>
<dbReference type="EMBL" id="CAUYUJ010020558">
    <property type="protein sequence ID" value="CAK0899162.1"/>
    <property type="molecule type" value="Genomic_DNA"/>
</dbReference>
<keyword evidence="6" id="KW-1185">Reference proteome</keyword>